<dbReference type="UniPathway" id="UPA00193"/>
<dbReference type="PANTHER" id="PTHR45754">
    <property type="entry name" value="METHYLENETETRAHYDROFOLATE REDUCTASE"/>
    <property type="match status" value="1"/>
</dbReference>
<evidence type="ECO:0000256" key="6">
    <source>
        <dbReference type="ARBA" id="ARBA00023002"/>
    </source>
</evidence>
<accession>C6BZ56</accession>
<comment type="cofactor">
    <cofactor evidence="1 9">
        <name>FAD</name>
        <dbReference type="ChEBI" id="CHEBI:57692"/>
    </cofactor>
</comment>
<dbReference type="GO" id="GO:0035999">
    <property type="term" value="P:tetrahydrofolate interconversion"/>
    <property type="evidence" value="ECO:0007669"/>
    <property type="project" value="UniProtKB-UniPathway"/>
</dbReference>
<reference evidence="10 11" key="1">
    <citation type="submission" date="2009-06" db="EMBL/GenBank/DDBJ databases">
        <title>Complete sequence of Desulfovibrio salexigens DSM 2638.</title>
        <authorList>
            <consortium name="US DOE Joint Genome Institute"/>
            <person name="Lucas S."/>
            <person name="Copeland A."/>
            <person name="Lapidus A."/>
            <person name="Glavina del Rio T."/>
            <person name="Tice H."/>
            <person name="Bruce D."/>
            <person name="Goodwin L."/>
            <person name="Pitluck S."/>
            <person name="Munk A.C."/>
            <person name="Brettin T."/>
            <person name="Detter J.C."/>
            <person name="Han C."/>
            <person name="Tapia R."/>
            <person name="Larimer F."/>
            <person name="Land M."/>
            <person name="Hauser L."/>
            <person name="Kyrpides N."/>
            <person name="Anderson I."/>
            <person name="Wall J.D."/>
            <person name="Arkin A.P."/>
            <person name="Dehal P."/>
            <person name="Chivian D."/>
            <person name="Giles B."/>
            <person name="Hazen T.C."/>
        </authorList>
    </citation>
    <scope>NUCLEOTIDE SEQUENCE [LARGE SCALE GENOMIC DNA]</scope>
    <source>
        <strain evidence="11">ATCC 14822 / DSM 2638 / NCIMB 8403 / VKM B-1763</strain>
    </source>
</reference>
<dbReference type="eggNOG" id="COG0685">
    <property type="taxonomic scope" value="Bacteria"/>
</dbReference>
<evidence type="ECO:0000313" key="11">
    <source>
        <dbReference type="Proteomes" id="UP000002601"/>
    </source>
</evidence>
<evidence type="ECO:0000313" key="10">
    <source>
        <dbReference type="EMBL" id="ACS78880.1"/>
    </source>
</evidence>
<evidence type="ECO:0000256" key="8">
    <source>
        <dbReference type="ARBA" id="ARBA00048628"/>
    </source>
</evidence>
<dbReference type="PANTHER" id="PTHR45754:SF3">
    <property type="entry name" value="METHYLENETETRAHYDROFOLATE REDUCTASE (NADPH)"/>
    <property type="match status" value="1"/>
</dbReference>
<dbReference type="OrthoDB" id="9812555at2"/>
<evidence type="ECO:0000256" key="1">
    <source>
        <dbReference type="ARBA" id="ARBA00001974"/>
    </source>
</evidence>
<dbReference type="EMBL" id="CP001649">
    <property type="protein sequence ID" value="ACS78880.1"/>
    <property type="molecule type" value="Genomic_DNA"/>
</dbReference>
<dbReference type="SUPFAM" id="SSF51730">
    <property type="entry name" value="FAD-linked oxidoreductase"/>
    <property type="match status" value="1"/>
</dbReference>
<dbReference type="AlphaFoldDB" id="C6BZ56"/>
<dbReference type="KEGG" id="dsa:Desal_0814"/>
<gene>
    <name evidence="10" type="ordered locus">Desal_0814</name>
</gene>
<keyword evidence="6 9" id="KW-0560">Oxidoreductase</keyword>
<protein>
    <recommendedName>
        <fullName evidence="9">Methylenetetrahydrofolate reductase</fullName>
    </recommendedName>
</protein>
<evidence type="ECO:0000256" key="5">
    <source>
        <dbReference type="ARBA" id="ARBA00022827"/>
    </source>
</evidence>
<evidence type="ECO:0000256" key="2">
    <source>
        <dbReference type="ARBA" id="ARBA00004777"/>
    </source>
</evidence>
<dbReference type="STRING" id="526222.Desal_0814"/>
<dbReference type="InterPro" id="IPR003171">
    <property type="entry name" value="Mehydrof_redctse-like"/>
</dbReference>
<dbReference type="Pfam" id="PF02219">
    <property type="entry name" value="MTHFR"/>
    <property type="match status" value="1"/>
</dbReference>
<proteinExistence type="inferred from homology"/>
<dbReference type="Gene3D" id="3.20.20.220">
    <property type="match status" value="1"/>
</dbReference>
<evidence type="ECO:0000256" key="4">
    <source>
        <dbReference type="ARBA" id="ARBA00022630"/>
    </source>
</evidence>
<dbReference type="InterPro" id="IPR029041">
    <property type="entry name" value="FAD-linked_oxidoreductase-like"/>
</dbReference>
<evidence type="ECO:0000256" key="3">
    <source>
        <dbReference type="ARBA" id="ARBA00006743"/>
    </source>
</evidence>
<sequence>MQVAQNINEAGQFFSFEFFPPKDKSTWPVFMERAARLAALKPLFASVTYGAGGTSHDNSLEICSLLKKDMGIDILAHLTCVGASEQSIDEFVSRLCETGVSDILALGGDGVKDANGEGQSRFFHASDLVEYVDDKFSEVGIAVAGYPGGHPESPSIAKDIEIHNSKLSKGADFTMTQLFFDNRLYFDYVDRLAELGSTAPVIPGVLPIQSLSSLRRIMSLCGAGIPGDLYCGVEKAFEKGGDEAVMEFGFDFARKQISDLLDRGAPGVHIYSLNRAAMCERLITDLKGDGYFN</sequence>
<dbReference type="GO" id="GO:0071949">
    <property type="term" value="F:FAD binding"/>
    <property type="evidence" value="ECO:0007669"/>
    <property type="project" value="TreeGrafter"/>
</dbReference>
<comment type="catalytic activity">
    <reaction evidence="8">
        <text>(6S)-5-methyl-5,6,7,8-tetrahydrofolate + NAD(+) = (6R)-5,10-methylene-5,6,7,8-tetrahydrofolate + NADH + H(+)</text>
        <dbReference type="Rhea" id="RHEA:19821"/>
        <dbReference type="ChEBI" id="CHEBI:15378"/>
        <dbReference type="ChEBI" id="CHEBI:15636"/>
        <dbReference type="ChEBI" id="CHEBI:18608"/>
        <dbReference type="ChEBI" id="CHEBI:57540"/>
        <dbReference type="ChEBI" id="CHEBI:57945"/>
        <dbReference type="EC" id="1.5.1.54"/>
    </reaction>
    <physiologicalReaction direction="right-to-left" evidence="8">
        <dbReference type="Rhea" id="RHEA:19823"/>
    </physiologicalReaction>
</comment>
<dbReference type="Proteomes" id="UP000002601">
    <property type="component" value="Chromosome"/>
</dbReference>
<organism evidence="10 11">
    <name type="scientific">Maridesulfovibrio salexigens (strain ATCC 14822 / DSM 2638 / NCIMB 8403 / VKM B-1763)</name>
    <name type="common">Desulfovibrio salexigens</name>
    <dbReference type="NCBI Taxonomy" id="526222"/>
    <lineage>
        <taxon>Bacteria</taxon>
        <taxon>Pseudomonadati</taxon>
        <taxon>Thermodesulfobacteriota</taxon>
        <taxon>Desulfovibrionia</taxon>
        <taxon>Desulfovibrionales</taxon>
        <taxon>Desulfovibrionaceae</taxon>
        <taxon>Maridesulfovibrio</taxon>
    </lineage>
</organism>
<keyword evidence="11" id="KW-1185">Reference proteome</keyword>
<dbReference type="GO" id="GO:0009086">
    <property type="term" value="P:methionine biosynthetic process"/>
    <property type="evidence" value="ECO:0007669"/>
    <property type="project" value="TreeGrafter"/>
</dbReference>
<comment type="pathway">
    <text evidence="2 9">One-carbon metabolism; tetrahydrofolate interconversion.</text>
</comment>
<name>C6BZ56_MARSD</name>
<dbReference type="CDD" id="cd00537">
    <property type="entry name" value="MTHFR"/>
    <property type="match status" value="1"/>
</dbReference>
<comment type="pathway">
    <text evidence="7">Amino-acid biosynthesis; L-methionine biosynthesis via de novo pathway.</text>
</comment>
<dbReference type="GO" id="GO:0005829">
    <property type="term" value="C:cytosol"/>
    <property type="evidence" value="ECO:0007669"/>
    <property type="project" value="TreeGrafter"/>
</dbReference>
<dbReference type="RefSeq" id="WP_015850699.1">
    <property type="nucleotide sequence ID" value="NC_012881.1"/>
</dbReference>
<comment type="similarity">
    <text evidence="3 9">Belongs to the methylenetetrahydrofolate reductase family.</text>
</comment>
<evidence type="ECO:0000256" key="9">
    <source>
        <dbReference type="RuleBase" id="RU003862"/>
    </source>
</evidence>
<dbReference type="GO" id="GO:0106312">
    <property type="term" value="F:methylenetetrahydrofolate reductase (NADH) activity"/>
    <property type="evidence" value="ECO:0007669"/>
    <property type="project" value="UniProtKB-EC"/>
</dbReference>
<keyword evidence="4 9" id="KW-0285">Flavoprotein</keyword>
<dbReference type="HOGENOM" id="CLU_025841_0_2_7"/>
<keyword evidence="5 9" id="KW-0274">FAD</keyword>
<evidence type="ECO:0000256" key="7">
    <source>
        <dbReference type="ARBA" id="ARBA00034478"/>
    </source>
</evidence>